<evidence type="ECO:0000256" key="2">
    <source>
        <dbReference type="SAM" id="SignalP"/>
    </source>
</evidence>
<accession>A0AAN9QLU7</accession>
<dbReference type="EMBL" id="JAYMYQ010000004">
    <property type="protein sequence ID" value="KAK7336063.1"/>
    <property type="molecule type" value="Genomic_DNA"/>
</dbReference>
<feature type="chain" id="PRO_5042936460" description="Nucleotide-diphospho-sugar transferase domain-containing protein" evidence="2">
    <location>
        <begin position="34"/>
        <end position="377"/>
    </location>
</feature>
<evidence type="ECO:0000256" key="1">
    <source>
        <dbReference type="SAM" id="MobiDB-lite"/>
    </source>
</evidence>
<dbReference type="Pfam" id="PF03407">
    <property type="entry name" value="Nucleotid_trans"/>
    <property type="match status" value="1"/>
</dbReference>
<feature type="domain" description="Nucleotide-diphospho-sugar transferase" evidence="3">
    <location>
        <begin position="102"/>
        <end position="303"/>
    </location>
</feature>
<sequence length="377" mass="43187">MRPSGLRNSLNFRLTAFLILLLCFLLYHFSGSAEKGVRNLILFKPRSTHLSQNQELIQVLRRASMSDRTVILTMVDESSASPGSILDILLESFKSGEGTKRLLNHLVIVSIDPQAFEYCRSLHPHCIHPSTFPHSFALKRQSSASPDHNVFTWTRNDVLLQVIQLGYNIIFTDADVLWLRSPLINFNPVYELTISCNFLSDGQQGGYLHDGGIFFLKANAIAFEFLKYWKLTKIVYPGSPAVESFCTTIMERQDIVDAYGFRVKHVNATYFGGFCQINKDILKEAYAIHANCCEDLTSKVHDLRIVLNDWIHFRKRVSGDNASDKMALRWPQKCSKGKYTSKESHKRDSKRGEKKQKLLQDFRESRVEQKLDAQMNK</sequence>
<feature type="region of interest" description="Disordered" evidence="1">
    <location>
        <begin position="334"/>
        <end position="359"/>
    </location>
</feature>
<evidence type="ECO:0000259" key="3">
    <source>
        <dbReference type="Pfam" id="PF03407"/>
    </source>
</evidence>
<dbReference type="PANTHER" id="PTHR46038:SF37">
    <property type="entry name" value="GLYCOSYLTRANSFERASE"/>
    <property type="match status" value="1"/>
</dbReference>
<dbReference type="AlphaFoldDB" id="A0AAN9QLU7"/>
<dbReference type="InterPro" id="IPR044821">
    <property type="entry name" value="At1g28695/At4g15970-like"/>
</dbReference>
<organism evidence="4 5">
    <name type="scientific">Canavalia gladiata</name>
    <name type="common">Sword bean</name>
    <name type="synonym">Dolichos gladiatus</name>
    <dbReference type="NCBI Taxonomy" id="3824"/>
    <lineage>
        <taxon>Eukaryota</taxon>
        <taxon>Viridiplantae</taxon>
        <taxon>Streptophyta</taxon>
        <taxon>Embryophyta</taxon>
        <taxon>Tracheophyta</taxon>
        <taxon>Spermatophyta</taxon>
        <taxon>Magnoliopsida</taxon>
        <taxon>eudicotyledons</taxon>
        <taxon>Gunneridae</taxon>
        <taxon>Pentapetalae</taxon>
        <taxon>rosids</taxon>
        <taxon>fabids</taxon>
        <taxon>Fabales</taxon>
        <taxon>Fabaceae</taxon>
        <taxon>Papilionoideae</taxon>
        <taxon>50 kb inversion clade</taxon>
        <taxon>NPAAA clade</taxon>
        <taxon>indigoferoid/millettioid clade</taxon>
        <taxon>Phaseoleae</taxon>
        <taxon>Canavalia</taxon>
    </lineage>
</organism>
<dbReference type="Proteomes" id="UP001367508">
    <property type="component" value="Unassembled WGS sequence"/>
</dbReference>
<keyword evidence="5" id="KW-1185">Reference proteome</keyword>
<comment type="caution">
    <text evidence="4">The sequence shown here is derived from an EMBL/GenBank/DDBJ whole genome shotgun (WGS) entry which is preliminary data.</text>
</comment>
<evidence type="ECO:0000313" key="4">
    <source>
        <dbReference type="EMBL" id="KAK7336063.1"/>
    </source>
</evidence>
<proteinExistence type="predicted"/>
<gene>
    <name evidence="4" type="ORF">VNO77_16592</name>
</gene>
<evidence type="ECO:0000313" key="5">
    <source>
        <dbReference type="Proteomes" id="UP001367508"/>
    </source>
</evidence>
<keyword evidence="2" id="KW-0732">Signal</keyword>
<name>A0AAN9QLU7_CANGL</name>
<protein>
    <recommendedName>
        <fullName evidence="3">Nucleotide-diphospho-sugar transferase domain-containing protein</fullName>
    </recommendedName>
</protein>
<dbReference type="PANTHER" id="PTHR46038">
    <property type="entry name" value="EXPRESSED PROTEIN-RELATED"/>
    <property type="match status" value="1"/>
</dbReference>
<feature type="signal peptide" evidence="2">
    <location>
        <begin position="1"/>
        <end position="33"/>
    </location>
</feature>
<dbReference type="InterPro" id="IPR005069">
    <property type="entry name" value="Nucl-diP-sugar_transferase"/>
</dbReference>
<reference evidence="4 5" key="1">
    <citation type="submission" date="2024-01" db="EMBL/GenBank/DDBJ databases">
        <title>The genomes of 5 underutilized Papilionoideae crops provide insights into root nodulation and disease resistanc.</title>
        <authorList>
            <person name="Jiang F."/>
        </authorList>
    </citation>
    <scope>NUCLEOTIDE SEQUENCE [LARGE SCALE GENOMIC DNA]</scope>
    <source>
        <strain evidence="4">LVBAO_FW01</strain>
        <tissue evidence="4">Leaves</tissue>
    </source>
</reference>